<protein>
    <submittedName>
        <fullName evidence="1">Putative house-cleaning noncanonical NTP pyrophosphatase (MazG superfamily)</fullName>
    </submittedName>
</protein>
<keyword evidence="2" id="KW-1185">Reference proteome</keyword>
<name>A0A495QMR0_9ACTN</name>
<dbReference type="SUPFAM" id="SSF101386">
    <property type="entry name" value="all-alpha NTP pyrophosphatases"/>
    <property type="match status" value="1"/>
</dbReference>
<gene>
    <name evidence="1" type="ORF">BZB76_2756</name>
</gene>
<proteinExistence type="predicted"/>
<dbReference type="EMBL" id="RBWU01000003">
    <property type="protein sequence ID" value="RKS74247.1"/>
    <property type="molecule type" value="Genomic_DNA"/>
</dbReference>
<accession>A0A495QMR0</accession>
<dbReference type="Proteomes" id="UP000274601">
    <property type="component" value="Unassembled WGS sequence"/>
</dbReference>
<evidence type="ECO:0000313" key="2">
    <source>
        <dbReference type="Proteomes" id="UP000274601"/>
    </source>
</evidence>
<dbReference type="InterPro" id="IPR038735">
    <property type="entry name" value="MSMEG_1276-like_NTP-PPase_dom"/>
</dbReference>
<evidence type="ECO:0000313" key="1">
    <source>
        <dbReference type="EMBL" id="RKS74247.1"/>
    </source>
</evidence>
<dbReference type="AlphaFoldDB" id="A0A495QMR0"/>
<dbReference type="CDD" id="cd11532">
    <property type="entry name" value="NTP-PPase_COG4997"/>
    <property type="match status" value="1"/>
</dbReference>
<organism evidence="1 2">
    <name type="scientific">Actinomadura pelletieri DSM 43383</name>
    <dbReference type="NCBI Taxonomy" id="1120940"/>
    <lineage>
        <taxon>Bacteria</taxon>
        <taxon>Bacillati</taxon>
        <taxon>Actinomycetota</taxon>
        <taxon>Actinomycetes</taxon>
        <taxon>Streptosporangiales</taxon>
        <taxon>Thermomonosporaceae</taxon>
        <taxon>Actinomadura</taxon>
    </lineage>
</organism>
<reference evidence="1 2" key="1">
    <citation type="submission" date="2018-10" db="EMBL/GenBank/DDBJ databases">
        <title>Genomic Encyclopedia of Archaeal and Bacterial Type Strains, Phase II (KMG-II): from individual species to whole genera.</title>
        <authorList>
            <person name="Goeker M."/>
        </authorList>
    </citation>
    <scope>NUCLEOTIDE SEQUENCE [LARGE SCALE GENOMIC DNA]</scope>
    <source>
        <strain evidence="1 2">DSM 43383</strain>
    </source>
</reference>
<comment type="caution">
    <text evidence="1">The sequence shown here is derived from an EMBL/GenBank/DDBJ whole genome shotgun (WGS) entry which is preliminary data.</text>
</comment>
<sequence length="204" mass="22713">MERVLADVAAERQAQDRMWGLQDFPDGSGPEFTERAEGAKRECAAAATRGELTWRHVLTEEFYEALAESDPEALRTELVQTAAVAVKWIQSLDLRHGTTTRQSKGGTEKLVRDRIPEIIRKSGRVPQTRIAHPDEYVHLLRAKLYEEVGEYAASGDPEELADVLEVLHALAALHGVTPAELEKRRSAKAAIRGAFSDRIVLHQP</sequence>